<gene>
    <name evidence="1" type="ORF">FDA94_12640</name>
</gene>
<evidence type="ECO:0000313" key="2">
    <source>
        <dbReference type="Proteomes" id="UP000308705"/>
    </source>
</evidence>
<keyword evidence="2" id="KW-1185">Reference proteome</keyword>
<sequence length="154" mass="16297">MSNMPSMTTFDTGALFLQSVPFARTLGVSFDSVESGTAVARLADRPDLHNHVGGPHAGVVFSLAESASGAAMLSLFGDTLDRATPLATVGRVAYKKLALGDLTAEAVVRAEREAVLAELAARQRPEFTVEVTVRNAEGATVAEVTVEWTLRPNR</sequence>
<dbReference type="Pfam" id="PF14539">
    <property type="entry name" value="DUF4442"/>
    <property type="match status" value="1"/>
</dbReference>
<proteinExistence type="predicted"/>
<organism evidence="1 2">
    <name type="scientific">Herbidospora galbida</name>
    <dbReference type="NCBI Taxonomy" id="2575442"/>
    <lineage>
        <taxon>Bacteria</taxon>
        <taxon>Bacillati</taxon>
        <taxon>Actinomycetota</taxon>
        <taxon>Actinomycetes</taxon>
        <taxon>Streptosporangiales</taxon>
        <taxon>Streptosporangiaceae</taxon>
        <taxon>Herbidospora</taxon>
    </lineage>
</organism>
<evidence type="ECO:0000313" key="1">
    <source>
        <dbReference type="EMBL" id="TKK88523.1"/>
    </source>
</evidence>
<dbReference type="Proteomes" id="UP000308705">
    <property type="component" value="Unassembled WGS sequence"/>
</dbReference>
<dbReference type="CDD" id="cd03443">
    <property type="entry name" value="PaaI_thioesterase"/>
    <property type="match status" value="1"/>
</dbReference>
<dbReference type="SUPFAM" id="SSF54637">
    <property type="entry name" value="Thioesterase/thiol ester dehydrase-isomerase"/>
    <property type="match status" value="1"/>
</dbReference>
<dbReference type="EMBL" id="SZQA01000010">
    <property type="protein sequence ID" value="TKK88523.1"/>
    <property type="molecule type" value="Genomic_DNA"/>
</dbReference>
<accession>A0A4V5V187</accession>
<comment type="caution">
    <text evidence="1">The sequence shown here is derived from an EMBL/GenBank/DDBJ whole genome shotgun (WGS) entry which is preliminary data.</text>
</comment>
<dbReference type="InterPro" id="IPR027961">
    <property type="entry name" value="DUF4442"/>
</dbReference>
<dbReference type="OrthoDB" id="196313at2"/>
<dbReference type="Gene3D" id="3.10.129.10">
    <property type="entry name" value="Hotdog Thioesterase"/>
    <property type="match status" value="1"/>
</dbReference>
<reference evidence="1 2" key="1">
    <citation type="submission" date="2019-04" db="EMBL/GenBank/DDBJ databases">
        <title>Herbidospora sp. NEAU-GS14.nov., a novel actinomycete isolated from soil.</title>
        <authorList>
            <person name="Han L."/>
        </authorList>
    </citation>
    <scope>NUCLEOTIDE SEQUENCE [LARGE SCALE GENOMIC DNA]</scope>
    <source>
        <strain evidence="1 2">NEAU-GS14</strain>
    </source>
</reference>
<protein>
    <submittedName>
        <fullName evidence="1">DUF4442 domain-containing protein</fullName>
    </submittedName>
</protein>
<name>A0A4V5V187_9ACTN</name>
<dbReference type="InterPro" id="IPR029069">
    <property type="entry name" value="HotDog_dom_sf"/>
</dbReference>
<dbReference type="AlphaFoldDB" id="A0A4V5V187"/>